<dbReference type="AlphaFoldDB" id="A0A7W5G9H9"/>
<organism evidence="1 2">
    <name type="scientific">Paenibacillus endophyticus</name>
    <dbReference type="NCBI Taxonomy" id="1294268"/>
    <lineage>
        <taxon>Bacteria</taxon>
        <taxon>Bacillati</taxon>
        <taxon>Bacillota</taxon>
        <taxon>Bacilli</taxon>
        <taxon>Bacillales</taxon>
        <taxon>Paenibacillaceae</taxon>
        <taxon>Paenibacillus</taxon>
    </lineage>
</organism>
<accession>A0A7W5G9H9</accession>
<proteinExistence type="predicted"/>
<sequence length="69" mass="7632">MALVQWFNKVGCVVAIIYICKKGAVTKRRIRILAVREGHIRAFCIDSGAQRVFLTANILAAELVSRDAS</sequence>
<reference evidence="1 2" key="1">
    <citation type="submission" date="2020-08" db="EMBL/GenBank/DDBJ databases">
        <title>Genomic Encyclopedia of Type Strains, Phase III (KMG-III): the genomes of soil and plant-associated and newly described type strains.</title>
        <authorList>
            <person name="Whitman W."/>
        </authorList>
    </citation>
    <scope>NUCLEOTIDE SEQUENCE [LARGE SCALE GENOMIC DNA]</scope>
    <source>
        <strain evidence="1 2">CECT 8234</strain>
    </source>
</reference>
<name>A0A7W5G9H9_9BACL</name>
<gene>
    <name evidence="1" type="ORF">FHS16_002230</name>
</gene>
<comment type="caution">
    <text evidence="1">The sequence shown here is derived from an EMBL/GenBank/DDBJ whole genome shotgun (WGS) entry which is preliminary data.</text>
</comment>
<keyword evidence="2" id="KW-1185">Reference proteome</keyword>
<dbReference type="RefSeq" id="WP_183561852.1">
    <property type="nucleotide sequence ID" value="NZ_CBCSLB010000003.1"/>
</dbReference>
<dbReference type="EMBL" id="JACHXW010000005">
    <property type="protein sequence ID" value="MBB3152184.1"/>
    <property type="molecule type" value="Genomic_DNA"/>
</dbReference>
<evidence type="ECO:0000313" key="2">
    <source>
        <dbReference type="Proteomes" id="UP000518605"/>
    </source>
</evidence>
<protein>
    <submittedName>
        <fullName evidence="1">Uncharacterized protein</fullName>
    </submittedName>
</protein>
<evidence type="ECO:0000313" key="1">
    <source>
        <dbReference type="EMBL" id="MBB3152184.1"/>
    </source>
</evidence>
<dbReference type="Proteomes" id="UP000518605">
    <property type="component" value="Unassembled WGS sequence"/>
</dbReference>